<keyword evidence="3" id="KW-0560">Oxidoreductase</keyword>
<comment type="subunit">
    <text evidence="2">Homotetramer.</text>
</comment>
<comment type="similarity">
    <text evidence="1">Belongs to the aldehyde dehydrogenase family.</text>
</comment>
<dbReference type="RefSeq" id="WP_124195538.1">
    <property type="nucleotide sequence ID" value="NZ_REGA01000007.1"/>
</dbReference>
<keyword evidence="6" id="KW-1185">Reference proteome</keyword>
<accession>A0A3N6P8B9</accession>
<evidence type="ECO:0000259" key="4">
    <source>
        <dbReference type="Pfam" id="PF00171"/>
    </source>
</evidence>
<evidence type="ECO:0000256" key="2">
    <source>
        <dbReference type="ARBA" id="ARBA00011881"/>
    </source>
</evidence>
<dbReference type="Proteomes" id="UP000282323">
    <property type="component" value="Unassembled WGS sequence"/>
</dbReference>
<dbReference type="FunFam" id="3.40.605.10:FF:000007">
    <property type="entry name" value="NAD/NADP-dependent betaine aldehyde dehydrogenase"/>
    <property type="match status" value="1"/>
</dbReference>
<dbReference type="AlphaFoldDB" id="A0A3N6P8B9"/>
<dbReference type="InterPro" id="IPR016161">
    <property type="entry name" value="Ald_DH/histidinol_DH"/>
</dbReference>
<organism evidence="5 6">
    <name type="scientific">Natrarchaeobius chitinivorans</name>
    <dbReference type="NCBI Taxonomy" id="1679083"/>
    <lineage>
        <taxon>Archaea</taxon>
        <taxon>Methanobacteriati</taxon>
        <taxon>Methanobacteriota</taxon>
        <taxon>Stenosarchaea group</taxon>
        <taxon>Halobacteria</taxon>
        <taxon>Halobacteriales</taxon>
        <taxon>Natrialbaceae</taxon>
        <taxon>Natrarchaeobius</taxon>
    </lineage>
</organism>
<evidence type="ECO:0000313" key="5">
    <source>
        <dbReference type="EMBL" id="RQG94879.1"/>
    </source>
</evidence>
<dbReference type="EMBL" id="REGA01000007">
    <property type="protein sequence ID" value="RQG94879.1"/>
    <property type="molecule type" value="Genomic_DNA"/>
</dbReference>
<comment type="caution">
    <text evidence="5">The sequence shown here is derived from an EMBL/GenBank/DDBJ whole genome shotgun (WGS) entry which is preliminary data.</text>
</comment>
<proteinExistence type="inferred from homology"/>
<dbReference type="InterPro" id="IPR016162">
    <property type="entry name" value="Ald_DH_N"/>
</dbReference>
<reference evidence="5 6" key="1">
    <citation type="submission" date="2018-10" db="EMBL/GenBank/DDBJ databases">
        <title>Natrarchaeobius chitinivorans gen. nov., sp. nov., and Natrarchaeobius haloalkaliphilus sp. nov., alkaliphilic, chitin-utilizing haloarchaea from hypersaline alkaline lakes.</title>
        <authorList>
            <person name="Sorokin D.Y."/>
            <person name="Elcheninov A.G."/>
            <person name="Kostrikina N.A."/>
            <person name="Bale N.J."/>
            <person name="Sinninghe Damste J.S."/>
            <person name="Khijniak T.V."/>
            <person name="Kublanov I.V."/>
            <person name="Toshchakov S.V."/>
        </authorList>
    </citation>
    <scope>NUCLEOTIDE SEQUENCE [LARGE SCALE GENOMIC DNA]</scope>
    <source>
        <strain evidence="5 6">AArcht4T</strain>
    </source>
</reference>
<dbReference type="Pfam" id="PF00171">
    <property type="entry name" value="Aldedh"/>
    <property type="match status" value="1"/>
</dbReference>
<evidence type="ECO:0000313" key="6">
    <source>
        <dbReference type="Proteomes" id="UP000282323"/>
    </source>
</evidence>
<sequence length="481" mass="51353">MAQRSLGERGYIVGGESRFSDETVPVYNPATNEQIGSVPEAGADGVDEAIEAAQSVQTEWAEYDAVERGQILTAIAERIREEADRIAEVETLEEGRPVTESYHQVHGASHYFEYYAGLTDKIEGEQIPLPGETNRLDYTVREPYGVTGHIVPWNASFVLAARSFGPALAAGNTVVAKSPSAAPISLLELTELAHEAGLPEGVLNTVTGRGSTTGDALVTDDRLDAIEFTGSTSTGKRVMKAAAERVNPVHLELGGKGANIVFEDADLEDAVESVVATYQNSGQICYAPTRIFVQDGVYEEFTDLAATRVDDLALGPGIDDPDMGPLIDESAQSNVISYVDSAVENGARVLAGGEAPDREGNFYEPTLVDQVEDESAIACDEIFGPVLTVHRFETASEAVERANDTEYGLNNVVWTNDLSRAHNVAHGLESGTVQVNEYPVLSPAAVSGGYKESGIGRSKGIQALESFTQVKNVIVSLGDLE</sequence>
<dbReference type="OrthoDB" id="6342at2157"/>
<dbReference type="GO" id="GO:0016620">
    <property type="term" value="F:oxidoreductase activity, acting on the aldehyde or oxo group of donors, NAD or NADP as acceptor"/>
    <property type="evidence" value="ECO:0007669"/>
    <property type="project" value="InterPro"/>
</dbReference>
<evidence type="ECO:0000256" key="3">
    <source>
        <dbReference type="ARBA" id="ARBA00023002"/>
    </source>
</evidence>
<dbReference type="PANTHER" id="PTHR11699">
    <property type="entry name" value="ALDEHYDE DEHYDROGENASE-RELATED"/>
    <property type="match status" value="1"/>
</dbReference>
<name>A0A3N6P8B9_NATCH</name>
<feature type="domain" description="Aldehyde dehydrogenase" evidence="4">
    <location>
        <begin position="21"/>
        <end position="473"/>
    </location>
</feature>
<dbReference type="InterPro" id="IPR015590">
    <property type="entry name" value="Aldehyde_DH_dom"/>
</dbReference>
<dbReference type="InterPro" id="IPR016163">
    <property type="entry name" value="Ald_DH_C"/>
</dbReference>
<evidence type="ECO:0000256" key="1">
    <source>
        <dbReference type="ARBA" id="ARBA00009986"/>
    </source>
</evidence>
<dbReference type="SUPFAM" id="SSF53720">
    <property type="entry name" value="ALDH-like"/>
    <property type="match status" value="1"/>
</dbReference>
<gene>
    <name evidence="5" type="ORF">EA473_10295</name>
</gene>
<dbReference type="Gene3D" id="3.40.605.10">
    <property type="entry name" value="Aldehyde Dehydrogenase, Chain A, domain 1"/>
    <property type="match status" value="1"/>
</dbReference>
<protein>
    <submittedName>
        <fullName evidence="5">Aldehyde dehydrogenase</fullName>
    </submittedName>
</protein>
<dbReference type="FunFam" id="3.40.309.10:FF:000012">
    <property type="entry name" value="Betaine aldehyde dehydrogenase"/>
    <property type="match status" value="1"/>
</dbReference>
<dbReference type="Gene3D" id="3.40.309.10">
    <property type="entry name" value="Aldehyde Dehydrogenase, Chain A, domain 2"/>
    <property type="match status" value="1"/>
</dbReference>